<dbReference type="Ensembl" id="ENSSSCT00030040650.1">
    <property type="protein sequence ID" value="ENSSSCP00030018573.1"/>
    <property type="gene ID" value="ENSSSCG00030029196.1"/>
</dbReference>
<proteinExistence type="predicted"/>
<name>A0A8D0WEG0_PIG</name>
<dbReference type="AlphaFoldDB" id="A0A8D0WEG0"/>
<accession>A0A8D0WEG0</accession>
<reference evidence="1" key="1">
    <citation type="submission" date="2025-08" db="UniProtKB">
        <authorList>
            <consortium name="Ensembl"/>
        </authorList>
    </citation>
    <scope>IDENTIFICATION</scope>
</reference>
<dbReference type="Proteomes" id="UP000694570">
    <property type="component" value="Unplaced"/>
</dbReference>
<protein>
    <submittedName>
        <fullName evidence="1">Uncharacterized protein</fullName>
    </submittedName>
</protein>
<sequence>MAKKHMKRCLMLLIIRETQIKTTVRSLSHWSEWLSSKCLLTINATGDVEKREPSYIVDGNANWYNYYEIQYGASSKKLKIELPYNPAIPLLGIYPEKTIIQKHTCTPVFIASLFTIAKTWKQPKCPQKTG</sequence>
<evidence type="ECO:0000313" key="1">
    <source>
        <dbReference type="Ensembl" id="ENSSSCP00030018573.1"/>
    </source>
</evidence>
<evidence type="ECO:0000313" key="2">
    <source>
        <dbReference type="Proteomes" id="UP000694570"/>
    </source>
</evidence>
<organism evidence="1 2">
    <name type="scientific">Sus scrofa</name>
    <name type="common">Pig</name>
    <dbReference type="NCBI Taxonomy" id="9823"/>
    <lineage>
        <taxon>Eukaryota</taxon>
        <taxon>Metazoa</taxon>
        <taxon>Chordata</taxon>
        <taxon>Craniata</taxon>
        <taxon>Vertebrata</taxon>
        <taxon>Euteleostomi</taxon>
        <taxon>Mammalia</taxon>
        <taxon>Eutheria</taxon>
        <taxon>Laurasiatheria</taxon>
        <taxon>Artiodactyla</taxon>
        <taxon>Suina</taxon>
        <taxon>Suidae</taxon>
        <taxon>Sus</taxon>
    </lineage>
</organism>